<dbReference type="Pfam" id="PF03478">
    <property type="entry name" value="Beta-prop_KIB1-4"/>
    <property type="match status" value="1"/>
</dbReference>
<reference evidence="2 3" key="1">
    <citation type="journal article" date="2018" name="Nat. Genet.">
        <title>The Rosa genome provides new insights in the design of modern roses.</title>
        <authorList>
            <person name="Bendahmane M."/>
        </authorList>
    </citation>
    <scope>NUCLEOTIDE SEQUENCE [LARGE SCALE GENOMIC DNA]</scope>
    <source>
        <strain evidence="3">cv. Old Blush</strain>
    </source>
</reference>
<evidence type="ECO:0000259" key="1">
    <source>
        <dbReference type="PROSITE" id="PS50181"/>
    </source>
</evidence>
<protein>
    <submittedName>
        <fullName evidence="2">Putative F-box domain-containing protein</fullName>
    </submittedName>
</protein>
<gene>
    <name evidence="2" type="ORF">RchiOBHm_Chr4g0395901</name>
</gene>
<keyword evidence="3" id="KW-1185">Reference proteome</keyword>
<comment type="caution">
    <text evidence="2">The sequence shown here is derived from an EMBL/GenBank/DDBJ whole genome shotgun (WGS) entry which is preliminary data.</text>
</comment>
<dbReference type="SUPFAM" id="SSF81383">
    <property type="entry name" value="F-box domain"/>
    <property type="match status" value="1"/>
</dbReference>
<dbReference type="Gene3D" id="1.20.1280.50">
    <property type="match status" value="1"/>
</dbReference>
<feature type="domain" description="F-box" evidence="1">
    <location>
        <begin position="17"/>
        <end position="66"/>
    </location>
</feature>
<dbReference type="STRING" id="74649.A0A2P6QRN3"/>
<dbReference type="OMA" id="YHKRIRI"/>
<accession>A0A2P6QRN3</accession>
<sequence>MADDQNCCTKKRSQQCESKWSELPIEIAELILEKLASIDILRFKAVCSSWKYAANSYIAAPYYKPLPQSPWLVLGNGQEDNSCRFFSLEEKKVYTIKNILFEGCCVGSSHGWLVIMNKDSILNLFNPVSGESIQLSDIRALDGFSSFSSSEILKAVLSSEPSGLNNFFLTICIRQTSRSMGSDNLAVYNHGDKTWSPLLASSREIVFHNSKLFALLGKYAVQVWDFKKSCGDRTTVYIFRRKLRNQSLTRTYMVKYSRLVESLGEILRVTLVLVNSLDDSSHKESYFEVYKMNLRPTTSRGTWEKVESLGHRFIIWCRNRASIALSASYFTEFEENSIYCYHRRRIFVCNLKDKVVKPCYRFDKSTTYKEPFWIVPNLSLK</sequence>
<dbReference type="PROSITE" id="PS50181">
    <property type="entry name" value="FBOX"/>
    <property type="match status" value="1"/>
</dbReference>
<dbReference type="InterPro" id="IPR001810">
    <property type="entry name" value="F-box_dom"/>
</dbReference>
<dbReference type="Proteomes" id="UP000238479">
    <property type="component" value="Chromosome 4"/>
</dbReference>
<dbReference type="AlphaFoldDB" id="A0A2P6QRN3"/>
<dbReference type="InterPro" id="IPR005174">
    <property type="entry name" value="KIB1-4_b-propeller"/>
</dbReference>
<proteinExistence type="predicted"/>
<dbReference type="PANTHER" id="PTHR44259">
    <property type="entry name" value="OS07G0183000 PROTEIN-RELATED"/>
    <property type="match status" value="1"/>
</dbReference>
<evidence type="ECO:0000313" key="2">
    <source>
        <dbReference type="EMBL" id="PRQ36831.1"/>
    </source>
</evidence>
<evidence type="ECO:0000313" key="3">
    <source>
        <dbReference type="Proteomes" id="UP000238479"/>
    </source>
</evidence>
<dbReference type="PANTHER" id="PTHR44259:SF15">
    <property type="entry name" value="F-BOX PROTEIN KIB2-RELATED"/>
    <property type="match status" value="1"/>
</dbReference>
<dbReference type="Pfam" id="PF00646">
    <property type="entry name" value="F-box"/>
    <property type="match status" value="1"/>
</dbReference>
<organism evidence="2 3">
    <name type="scientific">Rosa chinensis</name>
    <name type="common">China rose</name>
    <dbReference type="NCBI Taxonomy" id="74649"/>
    <lineage>
        <taxon>Eukaryota</taxon>
        <taxon>Viridiplantae</taxon>
        <taxon>Streptophyta</taxon>
        <taxon>Embryophyta</taxon>
        <taxon>Tracheophyta</taxon>
        <taxon>Spermatophyta</taxon>
        <taxon>Magnoliopsida</taxon>
        <taxon>eudicotyledons</taxon>
        <taxon>Gunneridae</taxon>
        <taxon>Pentapetalae</taxon>
        <taxon>rosids</taxon>
        <taxon>fabids</taxon>
        <taxon>Rosales</taxon>
        <taxon>Rosaceae</taxon>
        <taxon>Rosoideae</taxon>
        <taxon>Rosoideae incertae sedis</taxon>
        <taxon>Rosa</taxon>
    </lineage>
</organism>
<dbReference type="InterPro" id="IPR050942">
    <property type="entry name" value="F-box_BR-signaling"/>
</dbReference>
<name>A0A2P6QRN3_ROSCH</name>
<dbReference type="SMART" id="SM00256">
    <property type="entry name" value="FBOX"/>
    <property type="match status" value="1"/>
</dbReference>
<dbReference type="Gramene" id="PRQ36831">
    <property type="protein sequence ID" value="PRQ36831"/>
    <property type="gene ID" value="RchiOBHm_Chr4g0395901"/>
</dbReference>
<dbReference type="InterPro" id="IPR036047">
    <property type="entry name" value="F-box-like_dom_sf"/>
</dbReference>
<dbReference type="EMBL" id="PDCK01000042">
    <property type="protein sequence ID" value="PRQ36831.1"/>
    <property type="molecule type" value="Genomic_DNA"/>
</dbReference>